<dbReference type="PRINTS" id="PR00981">
    <property type="entry name" value="TRNASYNTHSER"/>
</dbReference>
<comment type="pathway">
    <text evidence="2 12">Aminoacyl-tRNA biosynthesis; selenocysteinyl-tRNA(Sec) biosynthesis; L-seryl-tRNA(Sec) from L-serine and tRNA(Sec): step 1/1.</text>
</comment>
<evidence type="ECO:0000313" key="16">
    <source>
        <dbReference type="EMBL" id="GAJ46106.1"/>
    </source>
</evidence>
<keyword evidence="8 12" id="KW-0648">Protein biosynthesis</keyword>
<dbReference type="EMBL" id="BAUP01000062">
    <property type="protein sequence ID" value="GAJ46106.1"/>
    <property type="molecule type" value="Genomic_DNA"/>
</dbReference>
<dbReference type="Pfam" id="PF00587">
    <property type="entry name" value="tRNA-synt_2b"/>
    <property type="match status" value="1"/>
</dbReference>
<evidence type="ECO:0000256" key="14">
    <source>
        <dbReference type="PIRSR" id="PIRSR001529-2"/>
    </source>
</evidence>
<dbReference type="PANTHER" id="PTHR43697">
    <property type="entry name" value="SERYL-TRNA SYNTHETASE"/>
    <property type="match status" value="1"/>
</dbReference>
<evidence type="ECO:0000256" key="13">
    <source>
        <dbReference type="PIRSR" id="PIRSR001529-1"/>
    </source>
</evidence>
<comment type="function">
    <text evidence="12">Catalyzes the attachment of serine to tRNA(Ser). Is also able to aminoacylate tRNA(Sec) with serine, to form the misacylated tRNA L-seryl-tRNA(Sec), which will be further converted into selenocysteinyl-tRNA(Sec).</text>
</comment>
<feature type="binding site" evidence="12 14">
    <location>
        <begin position="260"/>
        <end position="262"/>
    </location>
    <ligand>
        <name>ATP</name>
        <dbReference type="ChEBI" id="CHEBI:30616"/>
    </ligand>
</feature>
<evidence type="ECO:0000256" key="4">
    <source>
        <dbReference type="ARBA" id="ARBA00022490"/>
    </source>
</evidence>
<dbReference type="UniPathway" id="UPA00906">
    <property type="reaction ID" value="UER00895"/>
</dbReference>
<comment type="catalytic activity">
    <reaction evidence="11 12">
        <text>tRNA(Ser) + L-serine + ATP = L-seryl-tRNA(Ser) + AMP + diphosphate + H(+)</text>
        <dbReference type="Rhea" id="RHEA:12292"/>
        <dbReference type="Rhea" id="RHEA-COMP:9669"/>
        <dbReference type="Rhea" id="RHEA-COMP:9703"/>
        <dbReference type="ChEBI" id="CHEBI:15378"/>
        <dbReference type="ChEBI" id="CHEBI:30616"/>
        <dbReference type="ChEBI" id="CHEBI:33019"/>
        <dbReference type="ChEBI" id="CHEBI:33384"/>
        <dbReference type="ChEBI" id="CHEBI:78442"/>
        <dbReference type="ChEBI" id="CHEBI:78533"/>
        <dbReference type="ChEBI" id="CHEBI:456215"/>
        <dbReference type="EC" id="6.1.1.11"/>
    </reaction>
</comment>
<dbReference type="GO" id="GO:0005737">
    <property type="term" value="C:cytoplasm"/>
    <property type="evidence" value="ECO:0007669"/>
    <property type="project" value="UniProtKB-SubCell"/>
</dbReference>
<keyword evidence="4 12" id="KW-0963">Cytoplasm</keyword>
<comment type="subunit">
    <text evidence="12">Homodimer. The tRNA molecule binds across the dimer.</text>
</comment>
<evidence type="ECO:0000256" key="3">
    <source>
        <dbReference type="ARBA" id="ARBA00010728"/>
    </source>
</evidence>
<dbReference type="Gene3D" id="1.10.287.40">
    <property type="entry name" value="Serine-tRNA synthetase, tRNA binding domain"/>
    <property type="match status" value="1"/>
</dbReference>
<feature type="domain" description="Aminoacyl-transfer RNA synthetases class-II family profile" evidence="15">
    <location>
        <begin position="186"/>
        <end position="407"/>
    </location>
</feature>
<dbReference type="SUPFAM" id="SSF46589">
    <property type="entry name" value="tRNA-binding arm"/>
    <property type="match status" value="1"/>
</dbReference>
<dbReference type="PIRSF" id="PIRSF001529">
    <property type="entry name" value="Ser-tRNA-synth_IIa"/>
    <property type="match status" value="1"/>
</dbReference>
<evidence type="ECO:0000256" key="1">
    <source>
        <dbReference type="ARBA" id="ARBA00004496"/>
    </source>
</evidence>
<accession>A0A023DXI1</accession>
<comment type="subcellular location">
    <subcellularLocation>
        <location evidence="1 12">Cytoplasm</location>
    </subcellularLocation>
</comment>
<dbReference type="SUPFAM" id="SSF55681">
    <property type="entry name" value="Class II aaRS and biotin synthetases"/>
    <property type="match status" value="1"/>
</dbReference>
<comment type="domain">
    <text evidence="12">Consists of two distinct domains, a catalytic core and a N-terminal extension that is involved in tRNA binding.</text>
</comment>
<dbReference type="InterPro" id="IPR010978">
    <property type="entry name" value="tRNA-bd_arm"/>
</dbReference>
<feature type="binding site" evidence="12">
    <location>
        <position position="382"/>
    </location>
    <ligand>
        <name>L-serine</name>
        <dbReference type="ChEBI" id="CHEBI:33384"/>
    </ligand>
</feature>
<comment type="caution">
    <text evidence="16">The sequence shown here is derived from an EMBL/GenBank/DDBJ whole genome shotgun (WGS) entry which is preliminary data.</text>
</comment>
<dbReference type="STRING" id="1427503.HE1_00429"/>
<feature type="binding site" evidence="13">
    <location>
        <position position="260"/>
    </location>
    <ligand>
        <name>L-serine</name>
        <dbReference type="ChEBI" id="CHEBI:33384"/>
    </ligand>
</feature>
<dbReference type="PROSITE" id="PS50862">
    <property type="entry name" value="AA_TRNA_LIGASE_II"/>
    <property type="match status" value="1"/>
</dbReference>
<organism evidence="16 17">
    <name type="scientific">Holospora elegans E1</name>
    <dbReference type="NCBI Taxonomy" id="1427503"/>
    <lineage>
        <taxon>Bacteria</taxon>
        <taxon>Pseudomonadati</taxon>
        <taxon>Pseudomonadota</taxon>
        <taxon>Alphaproteobacteria</taxon>
        <taxon>Holosporales</taxon>
        <taxon>Holosporaceae</taxon>
        <taxon>Holospora</taxon>
    </lineage>
</organism>
<feature type="binding site" evidence="12 14">
    <location>
        <begin position="347"/>
        <end position="350"/>
    </location>
    <ligand>
        <name>ATP</name>
        <dbReference type="ChEBI" id="CHEBI:30616"/>
    </ligand>
</feature>
<dbReference type="HAMAP" id="MF_00176">
    <property type="entry name" value="Ser_tRNA_synth_type1"/>
    <property type="match status" value="1"/>
</dbReference>
<feature type="binding site" evidence="13">
    <location>
        <position position="229"/>
    </location>
    <ligand>
        <name>L-serine</name>
        <dbReference type="ChEBI" id="CHEBI:33384"/>
    </ligand>
</feature>
<name>A0A023DXI1_9PROT</name>
<evidence type="ECO:0000256" key="10">
    <source>
        <dbReference type="ARBA" id="ARBA00047929"/>
    </source>
</evidence>
<evidence type="ECO:0000259" key="15">
    <source>
        <dbReference type="PROSITE" id="PS50862"/>
    </source>
</evidence>
<dbReference type="OrthoDB" id="9804647at2"/>
<dbReference type="GO" id="GO:0016260">
    <property type="term" value="P:selenocysteine biosynthetic process"/>
    <property type="evidence" value="ECO:0007669"/>
    <property type="project" value="UniProtKB-UniRule"/>
</dbReference>
<evidence type="ECO:0000256" key="12">
    <source>
        <dbReference type="HAMAP-Rule" id="MF_00176"/>
    </source>
</evidence>
<protein>
    <recommendedName>
        <fullName evidence="12">Serine--tRNA ligase</fullName>
        <ecNumber evidence="12">6.1.1.11</ecNumber>
    </recommendedName>
    <alternativeName>
        <fullName evidence="12">Seryl-tRNA synthetase</fullName>
        <shortName evidence="12">SerRS</shortName>
    </alternativeName>
    <alternativeName>
        <fullName evidence="12">Seryl-tRNA(Ser/Sec) synthetase</fullName>
    </alternativeName>
</protein>
<dbReference type="PANTHER" id="PTHR43697:SF1">
    <property type="entry name" value="SERINE--TRNA LIGASE"/>
    <property type="match status" value="1"/>
</dbReference>
<evidence type="ECO:0000256" key="7">
    <source>
        <dbReference type="ARBA" id="ARBA00022840"/>
    </source>
</evidence>
<proteinExistence type="inferred from homology"/>
<dbReference type="InterPro" id="IPR002317">
    <property type="entry name" value="Ser-tRNA-ligase_type_1"/>
</dbReference>
<dbReference type="Pfam" id="PF02403">
    <property type="entry name" value="Seryl_tRNA_N"/>
    <property type="match status" value="1"/>
</dbReference>
<dbReference type="CDD" id="cd00770">
    <property type="entry name" value="SerRS_core"/>
    <property type="match status" value="1"/>
</dbReference>
<keyword evidence="7 12" id="KW-0067">ATP-binding</keyword>
<dbReference type="InterPro" id="IPR033729">
    <property type="entry name" value="SerRS_core"/>
</dbReference>
<feature type="binding site" evidence="12 13">
    <location>
        <position position="283"/>
    </location>
    <ligand>
        <name>L-serine</name>
        <dbReference type="ChEBI" id="CHEBI:33384"/>
    </ligand>
</feature>
<reference evidence="16 17" key="1">
    <citation type="journal article" date="2014" name="FEMS Microbiol. Lett.">
        <title>Draft genome sequences of three Holospora species (Holospora obtusa, Holospora undulata, and Holospora elegans), endonuclear symbiotic bacteria of the ciliate Paramecium caudatum.</title>
        <authorList>
            <person name="Dohra H."/>
            <person name="Tanaka K."/>
            <person name="Suzuki T."/>
            <person name="Fujishima M."/>
            <person name="Suzuki H."/>
        </authorList>
    </citation>
    <scope>NUCLEOTIDE SEQUENCE [LARGE SCALE GENOMIC DNA]</scope>
    <source>
        <strain evidence="16 17">E1</strain>
    </source>
</reference>
<dbReference type="GO" id="GO:0005524">
    <property type="term" value="F:ATP binding"/>
    <property type="evidence" value="ECO:0007669"/>
    <property type="project" value="UniProtKB-UniRule"/>
</dbReference>
<feature type="binding site" evidence="12">
    <location>
        <begin position="229"/>
        <end position="231"/>
    </location>
    <ligand>
        <name>L-serine</name>
        <dbReference type="ChEBI" id="CHEBI:33384"/>
    </ligand>
</feature>
<dbReference type="GO" id="GO:0004828">
    <property type="term" value="F:serine-tRNA ligase activity"/>
    <property type="evidence" value="ECO:0007669"/>
    <property type="project" value="UniProtKB-UniRule"/>
</dbReference>
<evidence type="ECO:0000256" key="5">
    <source>
        <dbReference type="ARBA" id="ARBA00022598"/>
    </source>
</evidence>
<comment type="caution">
    <text evidence="12">Lacks conserved residue(s) required for the propagation of feature annotation.</text>
</comment>
<dbReference type="Proteomes" id="UP000024842">
    <property type="component" value="Unassembled WGS sequence"/>
</dbReference>
<evidence type="ECO:0000256" key="11">
    <source>
        <dbReference type="ARBA" id="ARBA00048823"/>
    </source>
</evidence>
<dbReference type="InterPro" id="IPR002314">
    <property type="entry name" value="aa-tRNA-synt_IIb"/>
</dbReference>
<dbReference type="NCBIfam" id="TIGR00414">
    <property type="entry name" value="serS"/>
    <property type="match status" value="1"/>
</dbReference>
<dbReference type="GO" id="GO:0006434">
    <property type="term" value="P:seryl-tRNA aminoacylation"/>
    <property type="evidence" value="ECO:0007669"/>
    <property type="project" value="UniProtKB-UniRule"/>
</dbReference>
<dbReference type="EC" id="6.1.1.11" evidence="12"/>
<evidence type="ECO:0000256" key="6">
    <source>
        <dbReference type="ARBA" id="ARBA00022741"/>
    </source>
</evidence>
<comment type="similarity">
    <text evidence="3 12">Belongs to the class-II aminoacyl-tRNA synthetase family. Type-1 seryl-tRNA synthetase subfamily.</text>
</comment>
<dbReference type="InterPro" id="IPR042103">
    <property type="entry name" value="SerRS_1_N_sf"/>
</dbReference>
<dbReference type="InterPro" id="IPR045864">
    <property type="entry name" value="aa-tRNA-synth_II/BPL/LPL"/>
</dbReference>
<comment type="catalytic activity">
    <reaction evidence="10 12">
        <text>tRNA(Sec) + L-serine + ATP = L-seryl-tRNA(Sec) + AMP + diphosphate + H(+)</text>
        <dbReference type="Rhea" id="RHEA:42580"/>
        <dbReference type="Rhea" id="RHEA-COMP:9742"/>
        <dbReference type="Rhea" id="RHEA-COMP:10128"/>
        <dbReference type="ChEBI" id="CHEBI:15378"/>
        <dbReference type="ChEBI" id="CHEBI:30616"/>
        <dbReference type="ChEBI" id="CHEBI:33019"/>
        <dbReference type="ChEBI" id="CHEBI:33384"/>
        <dbReference type="ChEBI" id="CHEBI:78442"/>
        <dbReference type="ChEBI" id="CHEBI:78533"/>
        <dbReference type="ChEBI" id="CHEBI:456215"/>
        <dbReference type="EC" id="6.1.1.11"/>
    </reaction>
</comment>
<keyword evidence="17" id="KW-1185">Reference proteome</keyword>
<keyword evidence="5 12" id="KW-0436">Ligase</keyword>
<sequence>MLDIKWIRTNPDLFDQGLNHRGLESQSAQVLQLDSAYRKALSLFQEMRGKRNSIAKEIAQRKKEGEDVQNLVKESSVLSEEEVVLERQAQGLFEQLTALLESFPNMLDQRVPYGKSQDENVILKHWGAPRDFTEFPAQDHESLGMNLGMDFLQAARMSGTRFVILAKELAQLERALSHWMLDMNIKRLGCLEVHTPCLVKEEAVFGAGQLPKLSQDLFKTVDGRYLIATGEVTLLNLVRETILESKDLPLKFTAYTPCFRSEAGAAGKDTKGMIRMHQFEKVELLGICSPQDSQDLHLAFLEQEEFLMQSLELPYRVVALCSADIGWTSMRTYDIEVWLPGQSCYREISSCSNCGTYQSRRTDTRYRDADGQLDYPYTLNGSALPTGRTLVAILENYQNVDGSVTIPEVLRPYMGGKDRLNPCGCRPVYSL</sequence>
<gene>
    <name evidence="12" type="primary">serS</name>
    <name evidence="16" type="ORF">HE1_00429</name>
</gene>
<keyword evidence="6 12" id="KW-0547">Nucleotide-binding</keyword>
<dbReference type="RefSeq" id="WP_035544201.1">
    <property type="nucleotide sequence ID" value="NZ_BAUP01000062.1"/>
</dbReference>
<evidence type="ECO:0000313" key="17">
    <source>
        <dbReference type="Proteomes" id="UP000024842"/>
    </source>
</evidence>
<evidence type="ECO:0000256" key="2">
    <source>
        <dbReference type="ARBA" id="ARBA00005045"/>
    </source>
</evidence>
<evidence type="ECO:0000256" key="9">
    <source>
        <dbReference type="ARBA" id="ARBA00023146"/>
    </source>
</evidence>
<dbReference type="InterPro" id="IPR006195">
    <property type="entry name" value="aa-tRNA-synth_II"/>
</dbReference>
<dbReference type="AlphaFoldDB" id="A0A023DXI1"/>
<evidence type="ECO:0000256" key="8">
    <source>
        <dbReference type="ARBA" id="ARBA00022917"/>
    </source>
</evidence>
<keyword evidence="9 12" id="KW-0030">Aminoacyl-tRNA synthetase</keyword>
<dbReference type="InterPro" id="IPR015866">
    <property type="entry name" value="Ser-tRNA-synth_1_N"/>
</dbReference>
<feature type="binding site" evidence="13">
    <location>
        <position position="380"/>
    </location>
    <ligand>
        <name>L-serine</name>
        <dbReference type="ChEBI" id="CHEBI:33384"/>
    </ligand>
</feature>
<dbReference type="Gene3D" id="3.30.930.10">
    <property type="entry name" value="Bira Bifunctional Protein, Domain 2"/>
    <property type="match status" value="1"/>
</dbReference>